<accession>A0A4V7ICA6</accession>
<proteinExistence type="inferred from homology"/>
<evidence type="ECO:0000256" key="3">
    <source>
        <dbReference type="ARBA" id="ARBA00022519"/>
    </source>
</evidence>
<evidence type="ECO:0000313" key="12">
    <source>
        <dbReference type="EMBL" id="AHG82720.1"/>
    </source>
</evidence>
<keyword evidence="3 10" id="KW-0997">Cell inner membrane</keyword>
<comment type="subcellular location">
    <subcellularLocation>
        <location evidence="10">Cell inner membrane</location>
        <topology evidence="10">Peripheral membrane protein</topology>
        <orientation evidence="10">Cytoplasmic side</orientation>
    </subcellularLocation>
</comment>
<evidence type="ECO:0000256" key="9">
    <source>
        <dbReference type="ARBA" id="ARBA00023211"/>
    </source>
</evidence>
<dbReference type="EC" id="3.6.1.54" evidence="10"/>
<evidence type="ECO:0000256" key="1">
    <source>
        <dbReference type="ARBA" id="ARBA00022475"/>
    </source>
</evidence>
<dbReference type="KEGG" id="btre:F542_20110"/>
<organism evidence="12 13">
    <name type="scientific">Bibersteinia trehalosi USDA-ARS-USMARC-188</name>
    <dbReference type="NCBI Taxonomy" id="1263829"/>
    <lineage>
        <taxon>Bacteria</taxon>
        <taxon>Pseudomonadati</taxon>
        <taxon>Pseudomonadota</taxon>
        <taxon>Gammaproteobacteria</taxon>
        <taxon>Pasteurellales</taxon>
        <taxon>Pasteurellaceae</taxon>
        <taxon>Bibersteinia</taxon>
    </lineage>
</organism>
<keyword evidence="1 10" id="KW-1003">Cell membrane</keyword>
<dbReference type="EMBL" id="CP006954">
    <property type="protein sequence ID" value="AHG82720.1"/>
    <property type="molecule type" value="Genomic_DNA"/>
</dbReference>
<dbReference type="UniPathway" id="UPA00359">
    <property type="reaction ID" value="UER00480"/>
</dbReference>
<feature type="binding site" evidence="10">
    <location>
        <position position="97"/>
    </location>
    <ligand>
        <name>Mn(2+)</name>
        <dbReference type="ChEBI" id="CHEBI:29035"/>
        <label>2</label>
    </ligand>
</feature>
<evidence type="ECO:0000256" key="4">
    <source>
        <dbReference type="ARBA" id="ARBA00022556"/>
    </source>
</evidence>
<dbReference type="InterPro" id="IPR029052">
    <property type="entry name" value="Metallo-depent_PP-like"/>
</dbReference>
<feature type="domain" description="Calcineurin-like phosphoesterase" evidence="11">
    <location>
        <begin position="19"/>
        <end position="216"/>
    </location>
</feature>
<comment type="catalytic activity">
    <reaction evidence="10">
        <text>UDP-2-N,3-O-bis[(3R)-3-hydroxytetradecanoyl]-alpha-D-glucosamine + H2O = 2-N,3-O-bis[(3R)-3-hydroxytetradecanoyl]-alpha-D-glucosaminyl 1-phosphate + UMP + 2 H(+)</text>
        <dbReference type="Rhea" id="RHEA:25213"/>
        <dbReference type="ChEBI" id="CHEBI:15377"/>
        <dbReference type="ChEBI" id="CHEBI:15378"/>
        <dbReference type="ChEBI" id="CHEBI:57865"/>
        <dbReference type="ChEBI" id="CHEBI:57957"/>
        <dbReference type="ChEBI" id="CHEBI:78847"/>
        <dbReference type="EC" id="3.6.1.54"/>
    </reaction>
</comment>
<dbReference type="InterPro" id="IPR010138">
    <property type="entry name" value="UDP-diacylglucosamine_Hdrlase"/>
</dbReference>
<dbReference type="NCBIfam" id="TIGR01854">
    <property type="entry name" value="lipid_A_lpxH"/>
    <property type="match status" value="1"/>
</dbReference>
<feature type="binding site" evidence="10">
    <location>
        <position position="26"/>
    </location>
    <ligand>
        <name>Mn(2+)</name>
        <dbReference type="ChEBI" id="CHEBI:29035"/>
        <label>1</label>
    </ligand>
</feature>
<feature type="binding site" evidence="10">
    <location>
        <position position="140"/>
    </location>
    <ligand>
        <name>substrate</name>
    </ligand>
</feature>
<dbReference type="HAMAP" id="MF_00575">
    <property type="entry name" value="LpxH"/>
    <property type="match status" value="1"/>
</dbReference>
<dbReference type="PANTHER" id="PTHR34990">
    <property type="entry name" value="UDP-2,3-DIACYLGLUCOSAMINE HYDROLASE-RELATED"/>
    <property type="match status" value="1"/>
</dbReference>
<dbReference type="NCBIfam" id="NF003743">
    <property type="entry name" value="PRK05340.1"/>
    <property type="match status" value="1"/>
</dbReference>
<keyword evidence="4 10" id="KW-0441">Lipid A biosynthesis</keyword>
<keyword evidence="8 10" id="KW-0472">Membrane</keyword>
<feature type="binding site" evidence="10">
    <location>
        <begin position="97"/>
        <end position="98"/>
    </location>
    <ligand>
        <name>substrate</name>
    </ligand>
</feature>
<dbReference type="GO" id="GO:0008758">
    <property type="term" value="F:UDP-2,3-diacylglucosamine hydrolase activity"/>
    <property type="evidence" value="ECO:0007669"/>
    <property type="project" value="UniProtKB-UniRule"/>
</dbReference>
<dbReference type="GO" id="GO:0009245">
    <property type="term" value="P:lipid A biosynthetic process"/>
    <property type="evidence" value="ECO:0007669"/>
    <property type="project" value="UniProtKB-UniRule"/>
</dbReference>
<keyword evidence="9 10" id="KW-0464">Manganese</keyword>
<reference evidence="12 13" key="1">
    <citation type="journal article" date="2014" name="Genome Announc.">
        <title>Complete Closed Genome Sequences of Three Bibersteinia trehalosi Nasopharyngeal Isolates from Cattle with Shipping Fever.</title>
        <authorList>
            <person name="Harhay G.P."/>
            <person name="McVey D.S."/>
            <person name="Koren S."/>
            <person name="Phillippy A.M."/>
            <person name="Bono J."/>
            <person name="Harhay D.M."/>
            <person name="Clawson M.L."/>
            <person name="Heaton M.P."/>
            <person name="Chitko-McKown C.G."/>
            <person name="Korlach J."/>
            <person name="Smith T.P."/>
        </authorList>
    </citation>
    <scope>NUCLEOTIDE SEQUENCE [LARGE SCALE GENOMIC DNA]</scope>
    <source>
        <strain evidence="12 13">USDA-ARS-USMARC-188</strain>
    </source>
</reference>
<dbReference type="PANTHER" id="PTHR34990:SF1">
    <property type="entry name" value="UDP-2,3-DIACYLGLUCOSAMINE HYDROLASE"/>
    <property type="match status" value="1"/>
</dbReference>
<dbReference type="InterPro" id="IPR043461">
    <property type="entry name" value="LpxH-like"/>
</dbReference>
<evidence type="ECO:0000259" key="11">
    <source>
        <dbReference type="Pfam" id="PF00149"/>
    </source>
</evidence>
<keyword evidence="2 10" id="KW-0444">Lipid biosynthesis</keyword>
<evidence type="ECO:0000256" key="5">
    <source>
        <dbReference type="ARBA" id="ARBA00022723"/>
    </source>
</evidence>
<feature type="binding site" evidence="10">
    <location>
        <position position="185"/>
    </location>
    <ligand>
        <name>substrate</name>
    </ligand>
</feature>
<feature type="binding site" evidence="10">
    <location>
        <position position="59"/>
    </location>
    <ligand>
        <name>Mn(2+)</name>
        <dbReference type="ChEBI" id="CHEBI:29035"/>
        <label>1</label>
    </ligand>
</feature>
<dbReference type="Pfam" id="PF00149">
    <property type="entry name" value="Metallophos"/>
    <property type="match status" value="1"/>
</dbReference>
<keyword evidence="7 10" id="KW-0443">Lipid metabolism</keyword>
<dbReference type="Gene3D" id="3.60.21.10">
    <property type="match status" value="1"/>
</dbReference>
<dbReference type="GO" id="GO:0019897">
    <property type="term" value="C:extrinsic component of plasma membrane"/>
    <property type="evidence" value="ECO:0007669"/>
    <property type="project" value="UniProtKB-UniRule"/>
</dbReference>
<sequence length="254" mass="29507">MAKFLSIICCNRFIDLEIMSTYFIADLHLSEHEPHITELFLQFMAEKAPLAEAVYILGDLFDFWIGDDEQSELITQVKQAIHRVTAQGVPCYFICGNRDFLLGQRFAKESGMQLLPDYHLVELYGRKTLLCHGDTLCIDDVKYQQFRRKVHQKWRQRLFLCLPLKWRIAIAEKIRAKSKADKQSKSAQMMDVNPVFTAKIVEEFGAVWLIHGHTHRQAVHAEPYFTRIVLGDWGATASILEVNEQGFQFNEIRE</sequence>
<evidence type="ECO:0000256" key="10">
    <source>
        <dbReference type="HAMAP-Rule" id="MF_00575"/>
    </source>
</evidence>
<name>A0A4V7ICA6_BIBTR</name>
<feature type="binding site" evidence="10">
    <location>
        <position position="213"/>
    </location>
    <ligand>
        <name>substrate</name>
    </ligand>
</feature>
<gene>
    <name evidence="10" type="primary">lpxH</name>
    <name evidence="12" type="ORF">F542_20110</name>
</gene>
<dbReference type="Proteomes" id="UP000019091">
    <property type="component" value="Chromosome"/>
</dbReference>
<comment type="function">
    <text evidence="10">Hydrolyzes the pyrophosphate bond of UDP-2,3-diacylglucosamine to yield 2,3-diacylglucosamine 1-phosphate (lipid X) and UMP by catalyzing the attack of water at the alpha-P atom. Involved in the biosynthesis of lipid A, a phosphorylated glycolipid that anchors the lipopolysaccharide to the outer membrane of the cell.</text>
</comment>
<comment type="pathway">
    <text evidence="10">Glycolipid biosynthesis; lipid IV(A) biosynthesis; lipid IV(A) from (3R)-3-hydroxytetradecanoyl-[acyl-carrier-protein] and UDP-N-acetyl-alpha-D-glucosamine: step 4/6.</text>
</comment>
<protein>
    <recommendedName>
        <fullName evidence="10">UDP-2,3-diacylglucosamine hydrolase</fullName>
        <ecNumber evidence="10">3.6.1.54</ecNumber>
    </recommendedName>
    <alternativeName>
        <fullName evidence="10">UDP-2,3-diacylglucosamine diphosphatase</fullName>
    </alternativeName>
</protein>
<evidence type="ECO:0000256" key="8">
    <source>
        <dbReference type="ARBA" id="ARBA00023136"/>
    </source>
</evidence>
<evidence type="ECO:0000256" key="7">
    <source>
        <dbReference type="ARBA" id="ARBA00023098"/>
    </source>
</evidence>
<feature type="binding site" evidence="10">
    <location>
        <position position="132"/>
    </location>
    <ligand>
        <name>Mn(2+)</name>
        <dbReference type="ChEBI" id="CHEBI:29035"/>
        <label>2</label>
    </ligand>
</feature>
<feature type="binding site" evidence="10">
    <location>
        <position position="178"/>
    </location>
    <ligand>
        <name>substrate</name>
    </ligand>
</feature>
<feature type="binding site" evidence="10">
    <location>
        <position position="182"/>
    </location>
    <ligand>
        <name>substrate</name>
    </ligand>
</feature>
<evidence type="ECO:0000256" key="6">
    <source>
        <dbReference type="ARBA" id="ARBA00022801"/>
    </source>
</evidence>
<feature type="binding site" evidence="10">
    <location>
        <position position="213"/>
    </location>
    <ligand>
        <name>Mn(2+)</name>
        <dbReference type="ChEBI" id="CHEBI:29035"/>
        <label>2</label>
    </ligand>
</feature>
<comment type="similarity">
    <text evidence="10">Belongs to the LpxH family.</text>
</comment>
<dbReference type="SUPFAM" id="SSF56300">
    <property type="entry name" value="Metallo-dependent phosphatases"/>
    <property type="match status" value="1"/>
</dbReference>
<evidence type="ECO:0000313" key="13">
    <source>
        <dbReference type="Proteomes" id="UP000019091"/>
    </source>
</evidence>
<keyword evidence="5 10" id="KW-0479">Metal-binding</keyword>
<dbReference type="CDD" id="cd07398">
    <property type="entry name" value="MPP_YbbF-LpxH"/>
    <property type="match status" value="1"/>
</dbReference>
<evidence type="ECO:0000256" key="2">
    <source>
        <dbReference type="ARBA" id="ARBA00022516"/>
    </source>
</evidence>
<keyword evidence="6 10" id="KW-0378">Hydrolase</keyword>
<feature type="binding site" evidence="10">
    <location>
        <position position="28"/>
    </location>
    <ligand>
        <name>Mn(2+)</name>
        <dbReference type="ChEBI" id="CHEBI:29035"/>
        <label>1</label>
    </ligand>
</feature>
<dbReference type="AlphaFoldDB" id="A0A4V7ICA6"/>
<dbReference type="InterPro" id="IPR004843">
    <property type="entry name" value="Calcineurin-like_PHP"/>
</dbReference>
<feature type="binding site" evidence="10">
    <location>
        <position position="215"/>
    </location>
    <ligand>
        <name>Mn(2+)</name>
        <dbReference type="ChEBI" id="CHEBI:29035"/>
        <label>1</label>
    </ligand>
</feature>
<feature type="binding site" evidence="10">
    <location>
        <position position="59"/>
    </location>
    <ligand>
        <name>Mn(2+)</name>
        <dbReference type="ChEBI" id="CHEBI:29035"/>
        <label>2</label>
    </ligand>
</feature>
<dbReference type="GO" id="GO:0005737">
    <property type="term" value="C:cytoplasm"/>
    <property type="evidence" value="ECO:0007669"/>
    <property type="project" value="InterPro"/>
</dbReference>
<comment type="cofactor">
    <cofactor evidence="10">
        <name>Mn(2+)</name>
        <dbReference type="ChEBI" id="CHEBI:29035"/>
    </cofactor>
    <text evidence="10">Binds 2 Mn(2+) ions per subunit in a binuclear metal center.</text>
</comment>
<dbReference type="GO" id="GO:0030145">
    <property type="term" value="F:manganese ion binding"/>
    <property type="evidence" value="ECO:0007669"/>
    <property type="project" value="UniProtKB-UniRule"/>
</dbReference>